<evidence type="ECO:0000313" key="2">
    <source>
        <dbReference type="EMBL" id="RUL87702.1"/>
    </source>
</evidence>
<gene>
    <name evidence="2" type="ORF">TsocGM_10980</name>
</gene>
<accession>A0A432MJX0</accession>
<comment type="caution">
    <text evidence="2">The sequence shown here is derived from an EMBL/GenBank/DDBJ whole genome shotgun (WGS) entry which is preliminary data.</text>
</comment>
<dbReference type="Gene3D" id="1.10.1530.10">
    <property type="match status" value="1"/>
</dbReference>
<comment type="similarity">
    <text evidence="1">Belongs to the LDH2/MDH2 oxidoreductase family.</text>
</comment>
<dbReference type="GO" id="GO:0016491">
    <property type="term" value="F:oxidoreductase activity"/>
    <property type="evidence" value="ECO:0007669"/>
    <property type="project" value="InterPro"/>
</dbReference>
<dbReference type="AlphaFoldDB" id="A0A432MJX0"/>
<dbReference type="PANTHER" id="PTHR11091:SF0">
    <property type="entry name" value="MALATE DEHYDROGENASE"/>
    <property type="match status" value="1"/>
</dbReference>
<dbReference type="Proteomes" id="UP000280296">
    <property type="component" value="Unassembled WGS sequence"/>
</dbReference>
<name>A0A432MJX0_9BACT</name>
<dbReference type="InterPro" id="IPR043144">
    <property type="entry name" value="Mal/L-sulf/L-lact_DH-like_ah"/>
</dbReference>
<reference evidence="2 3" key="2">
    <citation type="submission" date="2019-01" db="EMBL/GenBank/DDBJ databases">
        <title>Tautonia sociabilis, a novel thermotolerant planctomycete of Isosphaeraceae family, isolated from a 4000 m deep subterranean habitat.</title>
        <authorList>
            <person name="Kovaleva O.L."/>
            <person name="Elcheninov A.G."/>
            <person name="Van Heerden E."/>
            <person name="Toshchakov S.V."/>
            <person name="Novikov A."/>
            <person name="Bonch-Osmolovskaya E.A."/>
            <person name="Kublanov I.V."/>
        </authorList>
    </citation>
    <scope>NUCLEOTIDE SEQUENCE [LARGE SCALE GENOMIC DNA]</scope>
    <source>
        <strain evidence="2 3">GM2012</strain>
    </source>
</reference>
<proteinExistence type="inferred from homology"/>
<evidence type="ECO:0000313" key="3">
    <source>
        <dbReference type="Proteomes" id="UP000280296"/>
    </source>
</evidence>
<dbReference type="SUPFAM" id="SSF89733">
    <property type="entry name" value="L-sulfolactate dehydrogenase-like"/>
    <property type="match status" value="1"/>
</dbReference>
<reference evidence="2 3" key="1">
    <citation type="submission" date="2018-12" db="EMBL/GenBank/DDBJ databases">
        <authorList>
            <person name="Toschakov S.V."/>
        </authorList>
    </citation>
    <scope>NUCLEOTIDE SEQUENCE [LARGE SCALE GENOMIC DNA]</scope>
    <source>
        <strain evidence="2 3">GM2012</strain>
    </source>
</reference>
<sequence>MPRSVLIVSQSHRYRPEELRRLATDLLSRAGLARERASAMARLLLWYDAVAAHEFGIASLVTWLARLERGEFDANQEGRVGPEHASTAVLESKRGLPPLVLARAAVIASQKARDVGVGMVRVVGLPEELGPAAAIAADLAIGPYAGAVLGPGSAQAAAVPSAEGVPVVYDSTLGAGEEGGPPEGAIDRLAPWALLAGGEDVLVVAVAVAAFESLVSFHRRVASAIAGKGERPGWIFPELWQARREAIQHAGIPLAADTLRAIRERADSAGVAFPGPVG</sequence>
<dbReference type="PANTHER" id="PTHR11091">
    <property type="entry name" value="OXIDOREDUCTASE-RELATED"/>
    <property type="match status" value="1"/>
</dbReference>
<dbReference type="EMBL" id="RYZH01000018">
    <property type="protein sequence ID" value="RUL87702.1"/>
    <property type="molecule type" value="Genomic_DNA"/>
</dbReference>
<dbReference type="InterPro" id="IPR036111">
    <property type="entry name" value="Mal/L-sulfo/L-lacto_DH-like_sf"/>
</dbReference>
<dbReference type="InterPro" id="IPR003767">
    <property type="entry name" value="Malate/L-lactate_DH-like"/>
</dbReference>
<protein>
    <submittedName>
        <fullName evidence="2">Lactate dehydrogenase</fullName>
    </submittedName>
</protein>
<organism evidence="2 3">
    <name type="scientific">Tautonia sociabilis</name>
    <dbReference type="NCBI Taxonomy" id="2080755"/>
    <lineage>
        <taxon>Bacteria</taxon>
        <taxon>Pseudomonadati</taxon>
        <taxon>Planctomycetota</taxon>
        <taxon>Planctomycetia</taxon>
        <taxon>Isosphaerales</taxon>
        <taxon>Isosphaeraceae</taxon>
        <taxon>Tautonia</taxon>
    </lineage>
</organism>
<dbReference type="Pfam" id="PF02615">
    <property type="entry name" value="Ldh_2"/>
    <property type="match status" value="1"/>
</dbReference>
<evidence type="ECO:0000256" key="1">
    <source>
        <dbReference type="ARBA" id="ARBA00006056"/>
    </source>
</evidence>
<keyword evidence="3" id="KW-1185">Reference proteome</keyword>